<dbReference type="PROSITE" id="PS00818">
    <property type="entry name" value="DPS_1"/>
    <property type="match status" value="1"/>
</dbReference>
<dbReference type="PRINTS" id="PR01346">
    <property type="entry name" value="HELNAPAPROT"/>
</dbReference>
<evidence type="ECO:0000313" key="5">
    <source>
        <dbReference type="Proteomes" id="UP001185092"/>
    </source>
</evidence>
<dbReference type="SUPFAM" id="SSF47240">
    <property type="entry name" value="Ferritin-like"/>
    <property type="match status" value="1"/>
</dbReference>
<dbReference type="InterPro" id="IPR002177">
    <property type="entry name" value="DPS_DNA-bd"/>
</dbReference>
<accession>A0AAE3XPK4</accession>
<name>A0AAE3XPK4_9BACT</name>
<dbReference type="InterPro" id="IPR009078">
    <property type="entry name" value="Ferritin-like_SF"/>
</dbReference>
<dbReference type="PANTHER" id="PTHR42932">
    <property type="entry name" value="GENERAL STRESS PROTEIN 20U"/>
    <property type="match status" value="1"/>
</dbReference>
<evidence type="ECO:0000313" key="4">
    <source>
        <dbReference type="EMBL" id="MDR6239700.1"/>
    </source>
</evidence>
<dbReference type="PIRSF" id="PIRSF005900">
    <property type="entry name" value="Dps"/>
    <property type="match status" value="1"/>
</dbReference>
<proteinExistence type="inferred from homology"/>
<dbReference type="GO" id="GO:0003677">
    <property type="term" value="F:DNA binding"/>
    <property type="evidence" value="ECO:0007669"/>
    <property type="project" value="UniProtKB-KW"/>
</dbReference>
<evidence type="ECO:0000259" key="3">
    <source>
        <dbReference type="Pfam" id="PF00210"/>
    </source>
</evidence>
<evidence type="ECO:0000256" key="2">
    <source>
        <dbReference type="RuleBase" id="RU003875"/>
    </source>
</evidence>
<protein>
    <submittedName>
        <fullName evidence="4">Starvation-inducible DNA-binding protein</fullName>
    </submittedName>
</protein>
<dbReference type="AlphaFoldDB" id="A0AAE3XPK4"/>
<dbReference type="InterPro" id="IPR012347">
    <property type="entry name" value="Ferritin-like"/>
</dbReference>
<feature type="domain" description="Ferritin/DPS" evidence="3">
    <location>
        <begin position="18"/>
        <end position="155"/>
    </location>
</feature>
<dbReference type="Proteomes" id="UP001185092">
    <property type="component" value="Unassembled WGS sequence"/>
</dbReference>
<gene>
    <name evidence="4" type="ORF">HNQ88_002748</name>
</gene>
<dbReference type="CDD" id="cd01043">
    <property type="entry name" value="DPS"/>
    <property type="match status" value="1"/>
</dbReference>
<keyword evidence="5" id="KW-1185">Reference proteome</keyword>
<dbReference type="InterPro" id="IPR008331">
    <property type="entry name" value="Ferritin_DPS_dom"/>
</dbReference>
<dbReference type="InterPro" id="IPR023188">
    <property type="entry name" value="DPS_DNA-bd_CS"/>
</dbReference>
<comment type="caution">
    <text evidence="4">The sequence shown here is derived from an EMBL/GenBank/DDBJ whole genome shotgun (WGS) entry which is preliminary data.</text>
</comment>
<dbReference type="GO" id="GO:0008199">
    <property type="term" value="F:ferric iron binding"/>
    <property type="evidence" value="ECO:0007669"/>
    <property type="project" value="InterPro"/>
</dbReference>
<keyword evidence="4" id="KW-0238">DNA-binding</keyword>
<dbReference type="PROSITE" id="PS00819">
    <property type="entry name" value="DPS_2"/>
    <property type="match status" value="1"/>
</dbReference>
<sequence length="155" mass="17863">MKNIIGLDSVKAKELTQSLNDLLANYQLYYQNLRSFHWNVVGPEFFELHEKFEELYNSANEAIDELAERVLTLGDTPLHTWSEYLRVSEIKESQGIKDGKECVSIVLENIKVLLVKEREILSVASDIEDEGTSALMSDYIKEKEKVSWMLSAYLK</sequence>
<organism evidence="4 5">
    <name type="scientific">Aureibacter tunicatorum</name>
    <dbReference type="NCBI Taxonomy" id="866807"/>
    <lineage>
        <taxon>Bacteria</taxon>
        <taxon>Pseudomonadati</taxon>
        <taxon>Bacteroidota</taxon>
        <taxon>Cytophagia</taxon>
        <taxon>Cytophagales</taxon>
        <taxon>Persicobacteraceae</taxon>
        <taxon>Aureibacter</taxon>
    </lineage>
</organism>
<dbReference type="GO" id="GO:0016722">
    <property type="term" value="F:oxidoreductase activity, acting on metal ions"/>
    <property type="evidence" value="ECO:0007669"/>
    <property type="project" value="InterPro"/>
</dbReference>
<dbReference type="PANTHER" id="PTHR42932:SF1">
    <property type="entry name" value="GENERAL STRESS PROTEIN 20U"/>
    <property type="match status" value="1"/>
</dbReference>
<dbReference type="Pfam" id="PF00210">
    <property type="entry name" value="Ferritin"/>
    <property type="match status" value="1"/>
</dbReference>
<dbReference type="RefSeq" id="WP_309939446.1">
    <property type="nucleotide sequence ID" value="NZ_AP025305.1"/>
</dbReference>
<reference evidence="4" key="1">
    <citation type="submission" date="2023-07" db="EMBL/GenBank/DDBJ databases">
        <title>Genomic Encyclopedia of Type Strains, Phase IV (KMG-IV): sequencing the most valuable type-strain genomes for metagenomic binning, comparative biology and taxonomic classification.</title>
        <authorList>
            <person name="Goeker M."/>
        </authorList>
    </citation>
    <scope>NUCLEOTIDE SEQUENCE</scope>
    <source>
        <strain evidence="4">DSM 26174</strain>
    </source>
</reference>
<dbReference type="Gene3D" id="1.20.1260.10">
    <property type="match status" value="1"/>
</dbReference>
<comment type="similarity">
    <text evidence="1 2">Belongs to the Dps family.</text>
</comment>
<evidence type="ECO:0000256" key="1">
    <source>
        <dbReference type="ARBA" id="ARBA00009497"/>
    </source>
</evidence>
<dbReference type="EMBL" id="JAVDQD010000003">
    <property type="protein sequence ID" value="MDR6239700.1"/>
    <property type="molecule type" value="Genomic_DNA"/>
</dbReference>